<dbReference type="GO" id="GO:0030246">
    <property type="term" value="F:carbohydrate binding"/>
    <property type="evidence" value="ECO:0007669"/>
    <property type="project" value="InterPro"/>
</dbReference>
<organism evidence="5 6">
    <name type="scientific">Rhodovulum sulfidophilum</name>
    <name type="common">Rhodobacter sulfidophilus</name>
    <dbReference type="NCBI Taxonomy" id="35806"/>
    <lineage>
        <taxon>Bacteria</taxon>
        <taxon>Pseudomonadati</taxon>
        <taxon>Pseudomonadota</taxon>
        <taxon>Alphaproteobacteria</taxon>
        <taxon>Rhodobacterales</taxon>
        <taxon>Paracoccaceae</taxon>
        <taxon>Rhodovulum</taxon>
    </lineage>
</organism>
<evidence type="ECO:0000313" key="5">
    <source>
        <dbReference type="EMBL" id="BAQ68644.1"/>
    </source>
</evidence>
<dbReference type="GO" id="GO:0004034">
    <property type="term" value="F:aldose 1-epimerase activity"/>
    <property type="evidence" value="ECO:0007669"/>
    <property type="project" value="TreeGrafter"/>
</dbReference>
<reference evidence="5 6" key="1">
    <citation type="submission" date="2015-02" db="EMBL/GenBank/DDBJ databases">
        <title>Genome sequene of Rhodovulum sulfidophilum DSM 2351.</title>
        <authorList>
            <person name="Nagao N."/>
        </authorList>
    </citation>
    <scope>NUCLEOTIDE SEQUENCE [LARGE SCALE GENOMIC DNA]</scope>
    <source>
        <strain evidence="5 6">DSM 2351</strain>
    </source>
</reference>
<feature type="region of interest" description="Disordered" evidence="4">
    <location>
        <begin position="1"/>
        <end position="30"/>
    </location>
</feature>
<evidence type="ECO:0000256" key="3">
    <source>
        <dbReference type="ARBA" id="ARBA00023277"/>
    </source>
</evidence>
<dbReference type="InterPro" id="IPR014718">
    <property type="entry name" value="GH-type_carb-bd"/>
</dbReference>
<proteinExistence type="inferred from homology"/>
<dbReference type="SUPFAM" id="SSF74650">
    <property type="entry name" value="Galactose mutarotase-like"/>
    <property type="match status" value="1"/>
</dbReference>
<dbReference type="PANTHER" id="PTHR10091">
    <property type="entry name" value="ALDOSE-1-EPIMERASE"/>
    <property type="match status" value="1"/>
</dbReference>
<dbReference type="Gene3D" id="2.70.98.10">
    <property type="match status" value="1"/>
</dbReference>
<keyword evidence="3" id="KW-0119">Carbohydrate metabolism</keyword>
<dbReference type="PANTHER" id="PTHR10091:SF49">
    <property type="entry name" value="ALDOSE 1-EPIMERASE"/>
    <property type="match status" value="1"/>
</dbReference>
<dbReference type="AlphaFoldDB" id="A0A0D6B1R7"/>
<dbReference type="EMBL" id="AP014800">
    <property type="protein sequence ID" value="BAQ68644.1"/>
    <property type="molecule type" value="Genomic_DNA"/>
</dbReference>
<dbReference type="PATRIC" id="fig|35806.4.peg.1534"/>
<dbReference type="eggNOG" id="COG2017">
    <property type="taxonomic scope" value="Bacteria"/>
</dbReference>
<name>A0A0D6B1R7_RHOSU</name>
<evidence type="ECO:0000256" key="2">
    <source>
        <dbReference type="ARBA" id="ARBA00023235"/>
    </source>
</evidence>
<protein>
    <submittedName>
        <fullName evidence="5">Aldose 1-epimerase</fullName>
    </submittedName>
</protein>
<accession>A0A0D6B1R7</accession>
<evidence type="ECO:0000256" key="1">
    <source>
        <dbReference type="ARBA" id="ARBA00006206"/>
    </source>
</evidence>
<dbReference type="Proteomes" id="UP000064912">
    <property type="component" value="Chromosome"/>
</dbReference>
<dbReference type="Pfam" id="PF01263">
    <property type="entry name" value="Aldose_epim"/>
    <property type="match status" value="1"/>
</dbReference>
<gene>
    <name evidence="5" type="ORF">NHU_01486</name>
</gene>
<sequence length="356" mass="37217">MTSATDTALDTPRSDGPATGRRPLGRAPDGSPVEALWIARAGTHARIMTWGATLMDLRLDGIGHSLVLGCPDLAPYLGPMRDFGAVVGPVANRIAGASAPLGGRRLALEANEAGRTMLHGGAAGCSVRNWRIESESATACRLGLSLPEGTGGLPGPLTLRASYSIDGEGALEILLEGESGALTFCNLAPHGYWCLDGSGTLDAHLLEIAAGTYLPVDAALIPLGSPAPVAGTRFDFRRPRPVRAPGDAPLDHNFCLGDAPGRLRPACRLSVPGIALDLSTTEPGLQVYDGGGIDTGPFPGHHRRPYRAHAGLALEPQRWPDAPNRPDYPSVLLHPGETCRQLSRFHPRRIGAPGPG</sequence>
<dbReference type="GO" id="GO:0006006">
    <property type="term" value="P:glucose metabolic process"/>
    <property type="evidence" value="ECO:0007669"/>
    <property type="project" value="TreeGrafter"/>
</dbReference>
<dbReference type="InterPro" id="IPR011013">
    <property type="entry name" value="Gal_mutarotase_sf_dom"/>
</dbReference>
<dbReference type="InterPro" id="IPR047215">
    <property type="entry name" value="Galactose_mutarotase-like"/>
</dbReference>
<dbReference type="KEGG" id="rsu:NHU_01486"/>
<dbReference type="GO" id="GO:0033499">
    <property type="term" value="P:galactose catabolic process via UDP-galactose, Leloir pathway"/>
    <property type="evidence" value="ECO:0007669"/>
    <property type="project" value="TreeGrafter"/>
</dbReference>
<dbReference type="InterPro" id="IPR008183">
    <property type="entry name" value="Aldose_1/G6P_1-epimerase"/>
</dbReference>
<dbReference type="CDD" id="cd09019">
    <property type="entry name" value="galactose_mutarotase_like"/>
    <property type="match status" value="1"/>
</dbReference>
<comment type="similarity">
    <text evidence="1">Belongs to the aldose epimerase family.</text>
</comment>
<evidence type="ECO:0000313" key="6">
    <source>
        <dbReference type="Proteomes" id="UP000064912"/>
    </source>
</evidence>
<evidence type="ECO:0000256" key="4">
    <source>
        <dbReference type="SAM" id="MobiDB-lite"/>
    </source>
</evidence>
<keyword evidence="2" id="KW-0413">Isomerase</keyword>